<reference evidence="2 3" key="1">
    <citation type="submission" date="2018-03" db="EMBL/GenBank/DDBJ databases">
        <title>Draft Genome Sequences of the Obligatory Marine Myxobacteria Enhygromyxa salina SWB005.</title>
        <authorList>
            <person name="Poehlein A."/>
            <person name="Moghaddam J.A."/>
            <person name="Harms H."/>
            <person name="Alanjari M."/>
            <person name="Koenig G.M."/>
            <person name="Daniel R."/>
            <person name="Schaeberle T.F."/>
        </authorList>
    </citation>
    <scope>NUCLEOTIDE SEQUENCE [LARGE SCALE GENOMIC DNA]</scope>
    <source>
        <strain evidence="2 3">SWB005</strain>
    </source>
</reference>
<dbReference type="Proteomes" id="UP000237968">
    <property type="component" value="Unassembled WGS sequence"/>
</dbReference>
<keyword evidence="3" id="KW-1185">Reference proteome</keyword>
<feature type="signal peptide" evidence="1">
    <location>
        <begin position="1"/>
        <end position="31"/>
    </location>
</feature>
<comment type="caution">
    <text evidence="2">The sequence shown here is derived from an EMBL/GenBank/DDBJ whole genome shotgun (WGS) entry which is preliminary data.</text>
</comment>
<dbReference type="PROSITE" id="PS51257">
    <property type="entry name" value="PROKAR_LIPOPROTEIN"/>
    <property type="match status" value="1"/>
</dbReference>
<evidence type="ECO:0008006" key="4">
    <source>
        <dbReference type="Google" id="ProtNLM"/>
    </source>
</evidence>
<keyword evidence="1" id="KW-0732">Signal</keyword>
<accession>A0A2S9YBX0</accession>
<sequence length="212" mass="22660">MPGMKTVLGACRSLGFLTAGLISLATLASCAEEEPENFGTVRIELEPVNGAVEIFDGTVEVVATVNYEACLVDFYLSRQSTYKKDGPDGAPVFSDWESRLCSDFTDIPDCEVSSIEQTLLDVNDVYRLAVTYKINDSSTLPYRELHVGPIPVEEFAACSGGEGAIVGLAPNGVVGKNADGDQIWRISTVPPQTEARAGQGAPLRVEIQSTLP</sequence>
<dbReference type="EMBL" id="PVNK01000114">
    <property type="protein sequence ID" value="PRQ02516.1"/>
    <property type="molecule type" value="Genomic_DNA"/>
</dbReference>
<evidence type="ECO:0000256" key="1">
    <source>
        <dbReference type="SAM" id="SignalP"/>
    </source>
</evidence>
<evidence type="ECO:0000313" key="2">
    <source>
        <dbReference type="EMBL" id="PRQ02516.1"/>
    </source>
</evidence>
<gene>
    <name evidence="2" type="ORF">ENSA5_21610</name>
</gene>
<dbReference type="AlphaFoldDB" id="A0A2S9YBX0"/>
<feature type="chain" id="PRO_5015711607" description="Lipoprotein" evidence="1">
    <location>
        <begin position="32"/>
        <end position="212"/>
    </location>
</feature>
<protein>
    <recommendedName>
        <fullName evidence="4">Lipoprotein</fullName>
    </recommendedName>
</protein>
<name>A0A2S9YBX0_9BACT</name>
<proteinExistence type="predicted"/>
<organism evidence="2 3">
    <name type="scientific">Enhygromyxa salina</name>
    <dbReference type="NCBI Taxonomy" id="215803"/>
    <lineage>
        <taxon>Bacteria</taxon>
        <taxon>Pseudomonadati</taxon>
        <taxon>Myxococcota</taxon>
        <taxon>Polyangia</taxon>
        <taxon>Nannocystales</taxon>
        <taxon>Nannocystaceae</taxon>
        <taxon>Enhygromyxa</taxon>
    </lineage>
</organism>
<evidence type="ECO:0000313" key="3">
    <source>
        <dbReference type="Proteomes" id="UP000237968"/>
    </source>
</evidence>